<evidence type="ECO:0000259" key="5">
    <source>
        <dbReference type="Pfam" id="PF01645"/>
    </source>
</evidence>
<dbReference type="Pfam" id="PF01645">
    <property type="entry name" value="Glu_synthase"/>
    <property type="match status" value="1"/>
</dbReference>
<dbReference type="Gene3D" id="3.20.20.70">
    <property type="entry name" value="Aldolase class I"/>
    <property type="match status" value="1"/>
</dbReference>
<reference evidence="6 7" key="1">
    <citation type="submission" date="2024-06" db="EMBL/GenBank/DDBJ databases">
        <title>Sorghum-associated microbial communities from plants grown in Nebraska, USA.</title>
        <authorList>
            <person name="Schachtman D."/>
        </authorList>
    </citation>
    <scope>NUCLEOTIDE SEQUENCE [LARGE SCALE GENOMIC DNA]</scope>
    <source>
        <strain evidence="6 7">2709</strain>
    </source>
</reference>
<evidence type="ECO:0000256" key="2">
    <source>
        <dbReference type="PIRNR" id="PIRNR006429"/>
    </source>
</evidence>
<proteinExistence type="inferred from homology"/>
<dbReference type="CDD" id="cd02808">
    <property type="entry name" value="GltS_FMN"/>
    <property type="match status" value="1"/>
</dbReference>
<feature type="domain" description="Glutamate synthase" evidence="5">
    <location>
        <begin position="171"/>
        <end position="489"/>
    </location>
</feature>
<keyword evidence="7" id="KW-1185">Reference proteome</keyword>
<evidence type="ECO:0000313" key="7">
    <source>
        <dbReference type="Proteomes" id="UP001549320"/>
    </source>
</evidence>
<accession>A0ABV2Q797</accession>
<evidence type="ECO:0000256" key="3">
    <source>
        <dbReference type="SAM" id="MobiDB-lite"/>
    </source>
</evidence>
<feature type="region of interest" description="Disordered" evidence="3">
    <location>
        <begin position="548"/>
        <end position="636"/>
    </location>
</feature>
<dbReference type="RefSeq" id="WP_354442969.1">
    <property type="nucleotide sequence ID" value="NZ_JBEPSH010000004.1"/>
</dbReference>
<dbReference type="Proteomes" id="UP001549320">
    <property type="component" value="Unassembled WGS sequence"/>
</dbReference>
<evidence type="ECO:0000256" key="1">
    <source>
        <dbReference type="ARBA" id="ARBA00009716"/>
    </source>
</evidence>
<dbReference type="PIRSF" id="PIRSF006429">
    <property type="entry name" value="GOGAT_lg_2"/>
    <property type="match status" value="1"/>
</dbReference>
<keyword evidence="4" id="KW-1133">Transmembrane helix</keyword>
<dbReference type="InterPro" id="IPR013785">
    <property type="entry name" value="Aldolase_TIM"/>
</dbReference>
<gene>
    <name evidence="6" type="ORF">ABIE13_002012</name>
</gene>
<dbReference type="PIRSF" id="PIRSF500060">
    <property type="entry name" value="UCP500060"/>
    <property type="match status" value="1"/>
</dbReference>
<evidence type="ECO:0000256" key="4">
    <source>
        <dbReference type="SAM" id="Phobius"/>
    </source>
</evidence>
<sequence length="636" mass="68525">MSAPTLTASNTVRYSTLGLCVLVMILSLFSMIAFGRGGLWFLASGLLVALGVYDLRQTRHAILRNYPLLGHMRFALEFIRPEIRQYFIESDTEAQPFSRAQRSVVYQRSKGEPDNRPFGTQLDVGAEGYEWVNHSMSPTKIESHDFRIWIGGQPGVPNPGTQPCTQPYSASVFNVSAMSFGALSANAILALNQGAKIGGFAHDTGEGSISQYHRLHGGDLIWQIASGYFGCRDADGKFSPERFAKQALEPQVKMIELKLSQGAKPGHGGVLPGAKVTPEIAATRGVPVGVDCISPSAHSSFSTPVGLLRFLAELRRLSGGKPTGLKLCIGHPWEWFAIAKAMLETDITPDFIVVDGAEGGTGAAPVEFVDHVGTPLQEGLRLVHNTLIGIGLRERVKLGCAGKVVTAFDVVRMLALGADWCNSARGYMMALGCIQAQTCHTGRCPTGVTTQDPLRQKALVVADKAPRVAQFHANTLHALKELLQAAGLNHPDDVTSHHIVRRIDDTEVRLLSTLMPRLEHGAILNDLAHQPNVFRLYWPLASSHSFAPQHPAAGDTPPDLRDSRGVHKTRTPSSAREVAQELKSSHPPEPPPETPVNPEQASSPAATPVSPTEVPTDWGASDTGKGAAPAETQDRL</sequence>
<keyword evidence="4" id="KW-0472">Membrane</keyword>
<evidence type="ECO:0000313" key="6">
    <source>
        <dbReference type="EMBL" id="MET4576901.1"/>
    </source>
</evidence>
<dbReference type="InterPro" id="IPR027283">
    <property type="entry name" value="YerD"/>
</dbReference>
<organism evidence="6 7">
    <name type="scientific">Ottowia thiooxydans</name>
    <dbReference type="NCBI Taxonomy" id="219182"/>
    <lineage>
        <taxon>Bacteria</taxon>
        <taxon>Pseudomonadati</taxon>
        <taxon>Pseudomonadota</taxon>
        <taxon>Betaproteobacteria</taxon>
        <taxon>Burkholderiales</taxon>
        <taxon>Comamonadaceae</taxon>
        <taxon>Ottowia</taxon>
    </lineage>
</organism>
<dbReference type="PANTHER" id="PTHR43819">
    <property type="entry name" value="ARCHAEAL-TYPE GLUTAMATE SYNTHASE [NADPH]"/>
    <property type="match status" value="1"/>
</dbReference>
<keyword evidence="4" id="KW-0812">Transmembrane</keyword>
<feature type="transmembrane region" description="Helical" evidence="4">
    <location>
        <begin position="12"/>
        <end position="32"/>
    </location>
</feature>
<dbReference type="InterPro" id="IPR002932">
    <property type="entry name" value="Glu_synthdom"/>
</dbReference>
<dbReference type="PANTHER" id="PTHR43819:SF1">
    <property type="entry name" value="ARCHAEAL-TYPE GLUTAMATE SYNTHASE [NADPH]"/>
    <property type="match status" value="1"/>
</dbReference>
<dbReference type="EMBL" id="JBEPSH010000004">
    <property type="protein sequence ID" value="MET4576901.1"/>
    <property type="molecule type" value="Genomic_DNA"/>
</dbReference>
<protein>
    <submittedName>
        <fullName evidence="6">Glutamate synthase domain-containing protein 2</fullName>
    </submittedName>
</protein>
<comment type="caution">
    <text evidence="6">The sequence shown here is derived from an EMBL/GenBank/DDBJ whole genome shotgun (WGS) entry which is preliminary data.</text>
</comment>
<dbReference type="SUPFAM" id="SSF51395">
    <property type="entry name" value="FMN-linked oxidoreductases"/>
    <property type="match status" value="1"/>
</dbReference>
<dbReference type="InterPro" id="IPR024188">
    <property type="entry name" value="GltB"/>
</dbReference>
<comment type="similarity">
    <text evidence="1 2">Belongs to the glutamate synthase family.</text>
</comment>
<name>A0ABV2Q797_9BURK</name>